<feature type="transmembrane region" description="Helical" evidence="1">
    <location>
        <begin position="20"/>
        <end position="42"/>
    </location>
</feature>
<keyword evidence="3" id="KW-0012">Acyltransferase</keyword>
<evidence type="ECO:0000259" key="2">
    <source>
        <dbReference type="SMART" id="SM00563"/>
    </source>
</evidence>
<keyword evidence="4" id="KW-1185">Reference proteome</keyword>
<gene>
    <name evidence="3" type="ORF">Dac01nite_00540</name>
</gene>
<comment type="caution">
    <text evidence="3">The sequence shown here is derived from an EMBL/GenBank/DDBJ whole genome shotgun (WGS) entry which is preliminary data.</text>
</comment>
<protein>
    <submittedName>
        <fullName evidence="3">Acyltransferase</fullName>
    </submittedName>
</protein>
<evidence type="ECO:0000256" key="1">
    <source>
        <dbReference type="SAM" id="Phobius"/>
    </source>
</evidence>
<dbReference type="EMBL" id="BONR01000001">
    <property type="protein sequence ID" value="GIG53302.1"/>
    <property type="molecule type" value="Genomic_DNA"/>
</dbReference>
<reference evidence="3" key="1">
    <citation type="submission" date="2021-01" db="EMBL/GenBank/DDBJ databases">
        <title>Whole genome shotgun sequence of Demequina activiva NBRC 110675.</title>
        <authorList>
            <person name="Komaki H."/>
            <person name="Tamura T."/>
        </authorList>
    </citation>
    <scope>NUCLEOTIDE SEQUENCE</scope>
    <source>
        <strain evidence="3">NBRC 110675</strain>
    </source>
</reference>
<feature type="transmembrane region" description="Helical" evidence="1">
    <location>
        <begin position="48"/>
        <end position="66"/>
    </location>
</feature>
<keyword evidence="1" id="KW-1133">Transmembrane helix</keyword>
<proteinExistence type="predicted"/>
<dbReference type="GO" id="GO:0016746">
    <property type="term" value="F:acyltransferase activity"/>
    <property type="evidence" value="ECO:0007669"/>
    <property type="project" value="UniProtKB-KW"/>
</dbReference>
<sequence length="372" mass="42332">MSGASPEEVRERRRRRRISWGLPPVWVRRVVLAPLIVLLAFFWTPTALWLAIVIAGVVSWALPGRVRILRVLFMAGLYLMWDALALMWMFGLWVASGFGWRIRSPRFEREHYRLAGVMLGSLFRWARRILRLEIDVEDADLDAMAPGRPIIVVSRHAGPGDSFIIVESLINRFDREPAIVLKDTLQWDPAVDVLLNRLPTRFVSSRRRRKPGAPGGSASVGELAAGLDENDALLIFPEGGNATPKRRERRIDELRRRGHHELAERAEAMPHVMPPHAGGVLAAMEACPDAAVVMLAHTGLERLSTVRDIWRELPVDKRITIKGWLADADEIPEGRDEREAWLYGWWERVDAWIDEHQPEPADAQAVQVARRR</sequence>
<organism evidence="3 4">
    <name type="scientific">Demequina activiva</name>
    <dbReference type="NCBI Taxonomy" id="1582364"/>
    <lineage>
        <taxon>Bacteria</taxon>
        <taxon>Bacillati</taxon>
        <taxon>Actinomycetota</taxon>
        <taxon>Actinomycetes</taxon>
        <taxon>Micrococcales</taxon>
        <taxon>Demequinaceae</taxon>
        <taxon>Demequina</taxon>
    </lineage>
</organism>
<keyword evidence="1" id="KW-0812">Transmembrane</keyword>
<dbReference type="Proteomes" id="UP000652354">
    <property type="component" value="Unassembled WGS sequence"/>
</dbReference>
<accession>A0A919PZI9</accession>
<dbReference type="SUPFAM" id="SSF69593">
    <property type="entry name" value="Glycerol-3-phosphate (1)-acyltransferase"/>
    <property type="match status" value="1"/>
</dbReference>
<evidence type="ECO:0000313" key="3">
    <source>
        <dbReference type="EMBL" id="GIG53302.1"/>
    </source>
</evidence>
<evidence type="ECO:0000313" key="4">
    <source>
        <dbReference type="Proteomes" id="UP000652354"/>
    </source>
</evidence>
<dbReference type="AlphaFoldDB" id="A0A919PZI9"/>
<dbReference type="Pfam" id="PF01553">
    <property type="entry name" value="Acyltransferase"/>
    <property type="match status" value="1"/>
</dbReference>
<feature type="transmembrane region" description="Helical" evidence="1">
    <location>
        <begin position="78"/>
        <end position="100"/>
    </location>
</feature>
<keyword evidence="1" id="KW-0472">Membrane</keyword>
<dbReference type="RefSeq" id="WP_239066431.1">
    <property type="nucleotide sequence ID" value="NZ_BONR01000001.1"/>
</dbReference>
<dbReference type="SMART" id="SM00563">
    <property type="entry name" value="PlsC"/>
    <property type="match status" value="1"/>
</dbReference>
<keyword evidence="3" id="KW-0808">Transferase</keyword>
<name>A0A919PZI9_9MICO</name>
<feature type="domain" description="Phospholipid/glycerol acyltransferase" evidence="2">
    <location>
        <begin position="150"/>
        <end position="300"/>
    </location>
</feature>
<dbReference type="InterPro" id="IPR002123">
    <property type="entry name" value="Plipid/glycerol_acylTrfase"/>
</dbReference>